<keyword evidence="3" id="KW-1185">Reference proteome</keyword>
<accession>A0A916ISZ5</accession>
<feature type="transmembrane region" description="Helical" evidence="1">
    <location>
        <begin position="149"/>
        <end position="172"/>
    </location>
</feature>
<evidence type="ECO:0000313" key="3">
    <source>
        <dbReference type="Proteomes" id="UP000672934"/>
    </source>
</evidence>
<proteinExistence type="predicted"/>
<dbReference type="PANTHER" id="PTHR34989">
    <property type="entry name" value="PROTEIN HDED"/>
    <property type="match status" value="1"/>
</dbReference>
<organism evidence="2 3">
    <name type="scientific">Cupriavidus yeoncheonensis</name>
    <dbReference type="NCBI Taxonomy" id="1462994"/>
    <lineage>
        <taxon>Bacteria</taxon>
        <taxon>Pseudomonadati</taxon>
        <taxon>Pseudomonadota</taxon>
        <taxon>Betaproteobacteria</taxon>
        <taxon>Burkholderiales</taxon>
        <taxon>Burkholderiaceae</taxon>
        <taxon>Cupriavidus</taxon>
    </lineage>
</organism>
<keyword evidence="1" id="KW-1133">Transmembrane helix</keyword>
<gene>
    <name evidence="2" type="ORF">LMG31506_01508</name>
</gene>
<dbReference type="AlphaFoldDB" id="A0A916ISZ5"/>
<dbReference type="Proteomes" id="UP000672934">
    <property type="component" value="Unassembled WGS sequence"/>
</dbReference>
<feature type="transmembrane region" description="Helical" evidence="1">
    <location>
        <begin position="35"/>
        <end position="56"/>
    </location>
</feature>
<evidence type="ECO:0000313" key="2">
    <source>
        <dbReference type="EMBL" id="CAG2135207.1"/>
    </source>
</evidence>
<protein>
    <recommendedName>
        <fullName evidence="4">HdeD family acid-resistance protein</fullName>
    </recommendedName>
</protein>
<dbReference type="InterPro" id="IPR005325">
    <property type="entry name" value="DUF308_memb"/>
</dbReference>
<feature type="transmembrane region" description="Helical" evidence="1">
    <location>
        <begin position="125"/>
        <end position="143"/>
    </location>
</feature>
<feature type="transmembrane region" description="Helical" evidence="1">
    <location>
        <begin position="68"/>
        <end position="86"/>
    </location>
</feature>
<comment type="caution">
    <text evidence="2">The sequence shown here is derived from an EMBL/GenBank/DDBJ whole genome shotgun (WGS) entry which is preliminary data.</text>
</comment>
<dbReference type="InterPro" id="IPR052712">
    <property type="entry name" value="Acid_resist_chaperone_HdeD"/>
</dbReference>
<dbReference type="Pfam" id="PF03729">
    <property type="entry name" value="DUF308"/>
    <property type="match status" value="2"/>
</dbReference>
<dbReference type="PANTHER" id="PTHR34989:SF1">
    <property type="entry name" value="PROTEIN HDED"/>
    <property type="match status" value="1"/>
</dbReference>
<dbReference type="RefSeq" id="WP_211946483.1">
    <property type="nucleotide sequence ID" value="NZ_CAJPUY010000004.1"/>
</dbReference>
<feature type="transmembrane region" description="Helical" evidence="1">
    <location>
        <begin position="7"/>
        <end position="29"/>
    </location>
</feature>
<name>A0A916ISZ5_9BURK</name>
<evidence type="ECO:0008006" key="4">
    <source>
        <dbReference type="Google" id="ProtNLM"/>
    </source>
</evidence>
<sequence length="189" mass="20365">MLQYYAKLWWVIALRGLLALMFGICAFFAPIATLAALIIIFGAFVAADGLMALLMAISGKQRESSDRWILALQGLLGLGVGALTWLSPTITALSLLIYIAAWTLATGVLQIVAAVRLRKEIPNEWWLILTGLVSIAFAFLVLWRPLAGALAVLWLIGSWAIVCGILLLGVALRLRSVRPATATQPAQPA</sequence>
<feature type="transmembrane region" description="Helical" evidence="1">
    <location>
        <begin position="92"/>
        <end position="113"/>
    </location>
</feature>
<dbReference type="GO" id="GO:0005886">
    <property type="term" value="C:plasma membrane"/>
    <property type="evidence" value="ECO:0007669"/>
    <property type="project" value="TreeGrafter"/>
</dbReference>
<evidence type="ECO:0000256" key="1">
    <source>
        <dbReference type="SAM" id="Phobius"/>
    </source>
</evidence>
<dbReference type="EMBL" id="CAJPUY010000004">
    <property type="protein sequence ID" value="CAG2135207.1"/>
    <property type="molecule type" value="Genomic_DNA"/>
</dbReference>
<keyword evidence="1" id="KW-0812">Transmembrane</keyword>
<keyword evidence="1" id="KW-0472">Membrane</keyword>
<reference evidence="2" key="1">
    <citation type="submission" date="2021-03" db="EMBL/GenBank/DDBJ databases">
        <authorList>
            <person name="Peeters C."/>
        </authorList>
    </citation>
    <scope>NUCLEOTIDE SEQUENCE</scope>
    <source>
        <strain evidence="2">LMG 31506</strain>
    </source>
</reference>